<dbReference type="Proteomes" id="UP001498421">
    <property type="component" value="Unassembled WGS sequence"/>
</dbReference>
<name>A0ABR1IC66_9HYPO</name>
<evidence type="ECO:0000256" key="4">
    <source>
        <dbReference type="ARBA" id="ARBA00023137"/>
    </source>
</evidence>
<feature type="compositionally biased region" description="Polar residues" evidence="5">
    <location>
        <begin position="316"/>
        <end position="329"/>
    </location>
</feature>
<reference evidence="8 9" key="1">
    <citation type="journal article" date="2025" name="Microbiol. Resour. Announc.">
        <title>Draft genome sequences for Neonectria magnoliae and Neonectria punicea, canker pathogens of Liriodendron tulipifera and Acer saccharum in West Virginia.</title>
        <authorList>
            <person name="Petronek H.M."/>
            <person name="Kasson M.T."/>
            <person name="Metheny A.M."/>
            <person name="Stauder C.M."/>
            <person name="Lovett B."/>
            <person name="Lynch S.C."/>
            <person name="Garnas J.R."/>
            <person name="Kasson L.R."/>
            <person name="Stajich J.E."/>
        </authorList>
    </citation>
    <scope>NUCLEOTIDE SEQUENCE [LARGE SCALE GENOMIC DNA]</scope>
    <source>
        <strain evidence="8 9">NRRL 64651</strain>
    </source>
</reference>
<feature type="region of interest" description="Disordered" evidence="5">
    <location>
        <begin position="275"/>
        <end position="338"/>
    </location>
</feature>
<sequence>MALSRLPIPLRLLLVAVLYTSTTSAIPASRLFARADSCDADQVTCPSILPSNFCCDENSTCKALAGGTTAVCCPEGSDCTKIQPITCDVREQDVKSRPNAPIKTTIFNVELETCGDGTCCPFGYTCSSNNKECLMNDDQSEAPAGSETSASTSAGPSATSTMNPSSTEAASTTDGSSSTAAPASTDSSDSNSGPATTSIIGGVVGACLLLLVIAIVVFVYIRRRNKRDGTTSEKSAYSWGHSRAPSSTGSFGNIISEPIAQPNSYRTDFILKSPSRSSGSSTLVYNSPNATRIHNTPPRIQPFPPRIRISIPNPFDSPNASPNAVSAQPSPLEDEQPRHGTVRLLPIRAMKASSYYSRGPGTPDLQPDLPREPSSESINVFADPGTVKPRALTRGTTFTDMMDQADLGEVRRGRPYVPGTTPRI</sequence>
<keyword evidence="3" id="KW-0418">Kinase</keyword>
<evidence type="ECO:0000313" key="8">
    <source>
        <dbReference type="EMBL" id="KAK7431124.1"/>
    </source>
</evidence>
<evidence type="ECO:0000256" key="5">
    <source>
        <dbReference type="SAM" id="MobiDB-lite"/>
    </source>
</evidence>
<feature type="chain" id="PRO_5046931741" description="receptor protein-tyrosine kinase" evidence="7">
    <location>
        <begin position="26"/>
        <end position="424"/>
    </location>
</feature>
<organism evidence="8 9">
    <name type="scientific">Neonectria magnoliae</name>
    <dbReference type="NCBI Taxonomy" id="2732573"/>
    <lineage>
        <taxon>Eukaryota</taxon>
        <taxon>Fungi</taxon>
        <taxon>Dikarya</taxon>
        <taxon>Ascomycota</taxon>
        <taxon>Pezizomycotina</taxon>
        <taxon>Sordariomycetes</taxon>
        <taxon>Hypocreomycetidae</taxon>
        <taxon>Hypocreales</taxon>
        <taxon>Nectriaceae</taxon>
        <taxon>Neonectria</taxon>
    </lineage>
</organism>
<keyword evidence="6" id="KW-1133">Transmembrane helix</keyword>
<keyword evidence="2" id="KW-0808">Transferase</keyword>
<keyword evidence="6" id="KW-0472">Membrane</keyword>
<feature type="signal peptide" evidence="7">
    <location>
        <begin position="1"/>
        <end position="25"/>
    </location>
</feature>
<feature type="region of interest" description="Disordered" evidence="5">
    <location>
        <begin position="353"/>
        <end position="389"/>
    </location>
</feature>
<evidence type="ECO:0000256" key="3">
    <source>
        <dbReference type="ARBA" id="ARBA00022777"/>
    </source>
</evidence>
<feature type="compositionally biased region" description="Low complexity" evidence="5">
    <location>
        <begin position="141"/>
        <end position="192"/>
    </location>
</feature>
<feature type="transmembrane region" description="Helical" evidence="6">
    <location>
        <begin position="199"/>
        <end position="221"/>
    </location>
</feature>
<evidence type="ECO:0000256" key="6">
    <source>
        <dbReference type="SAM" id="Phobius"/>
    </source>
</evidence>
<keyword evidence="4" id="KW-0829">Tyrosine-protein kinase</keyword>
<gene>
    <name evidence="8" type="ORF">QQZ08_002405</name>
</gene>
<evidence type="ECO:0000256" key="7">
    <source>
        <dbReference type="SAM" id="SignalP"/>
    </source>
</evidence>
<dbReference type="InterPro" id="IPR044912">
    <property type="entry name" value="Egfr_JX_dom"/>
</dbReference>
<keyword evidence="7" id="KW-0732">Signal</keyword>
<accession>A0ABR1IC66</accession>
<dbReference type="EC" id="2.7.10.1" evidence="1"/>
<protein>
    <recommendedName>
        <fullName evidence="1">receptor protein-tyrosine kinase</fullName>
        <ecNumber evidence="1">2.7.10.1</ecNumber>
    </recommendedName>
</protein>
<keyword evidence="6" id="KW-0812">Transmembrane</keyword>
<comment type="caution">
    <text evidence="8">The sequence shown here is derived from an EMBL/GenBank/DDBJ whole genome shotgun (WGS) entry which is preliminary data.</text>
</comment>
<feature type="compositionally biased region" description="Polar residues" evidence="5">
    <location>
        <begin position="275"/>
        <end position="294"/>
    </location>
</feature>
<evidence type="ECO:0000256" key="2">
    <source>
        <dbReference type="ARBA" id="ARBA00022679"/>
    </source>
</evidence>
<keyword evidence="9" id="KW-1185">Reference proteome</keyword>
<evidence type="ECO:0000256" key="1">
    <source>
        <dbReference type="ARBA" id="ARBA00011902"/>
    </source>
</evidence>
<dbReference type="CDD" id="cd12087">
    <property type="entry name" value="TM_EGFR-like"/>
    <property type="match status" value="1"/>
</dbReference>
<dbReference type="EMBL" id="JAZAVK010000014">
    <property type="protein sequence ID" value="KAK7431124.1"/>
    <property type="molecule type" value="Genomic_DNA"/>
</dbReference>
<feature type="region of interest" description="Disordered" evidence="5">
    <location>
        <begin position="229"/>
        <end position="255"/>
    </location>
</feature>
<proteinExistence type="predicted"/>
<feature type="region of interest" description="Disordered" evidence="5">
    <location>
        <begin position="138"/>
        <end position="194"/>
    </location>
</feature>
<evidence type="ECO:0000313" key="9">
    <source>
        <dbReference type="Proteomes" id="UP001498421"/>
    </source>
</evidence>
<dbReference type="Gene3D" id="6.10.250.2930">
    <property type="match status" value="1"/>
</dbReference>
<feature type="compositionally biased region" description="Polar residues" evidence="5">
    <location>
        <begin position="244"/>
        <end position="253"/>
    </location>
</feature>